<accession>A0A1V0FY65</accession>
<keyword evidence="1" id="KW-0732">Signal</keyword>
<name>A0A1V0FY65_9TRYP</name>
<proteinExistence type="predicted"/>
<dbReference type="EMBL" id="KY404490">
    <property type="protein sequence ID" value="ARB50741.1"/>
    <property type="molecule type" value="Genomic_DNA"/>
</dbReference>
<feature type="signal peptide" evidence="1">
    <location>
        <begin position="1"/>
        <end position="21"/>
    </location>
</feature>
<dbReference type="VEuPathDB" id="TriTrypDB:Tb10.v4.0078"/>
<evidence type="ECO:0000313" key="2">
    <source>
        <dbReference type="EMBL" id="ARB50741.1"/>
    </source>
</evidence>
<dbReference type="VEuPathDB" id="TriTrypDB:Tb1125.Tb10.v4.0078"/>
<feature type="chain" id="PRO_5012391911" evidence="1">
    <location>
        <begin position="22"/>
        <end position="344"/>
    </location>
</feature>
<organism evidence="2">
    <name type="scientific">Trypanosoma brucei</name>
    <dbReference type="NCBI Taxonomy" id="5691"/>
    <lineage>
        <taxon>Eukaryota</taxon>
        <taxon>Discoba</taxon>
        <taxon>Euglenozoa</taxon>
        <taxon>Kinetoplastea</taxon>
        <taxon>Metakinetoplastina</taxon>
        <taxon>Trypanosomatida</taxon>
        <taxon>Trypanosomatidae</taxon>
        <taxon>Trypanosoma</taxon>
    </lineage>
</organism>
<reference evidence="2" key="1">
    <citation type="submission" date="2016-12" db="EMBL/GenBank/DDBJ databases">
        <title>Extending the VSGnome of Trypanosoma brucei strain TREU927.</title>
        <authorList>
            <person name="Cross G.A."/>
        </authorList>
    </citation>
    <scope>NUCLEOTIDE SEQUENCE</scope>
    <source>
        <strain evidence="2">Tb927.99.721</strain>
    </source>
</reference>
<dbReference type="AlphaFoldDB" id="A0A1V0FY65"/>
<evidence type="ECO:0000256" key="1">
    <source>
        <dbReference type="SAM" id="SignalP"/>
    </source>
</evidence>
<sequence>MKLQMFKAILVALSIALVANGQKDKPTTTMSKPSLSALTLSGVVDTLIGKTQGRAEAAKTVQQKLAVALAAGKATLPVAIVLEKQLVKTSAAKKEALERIEYAAANLVNITRHRFGIKDSAGLKVPNFSKGNSATTNGANAKANIYVEEVKKTYAAKDHTTYNTAEAKAENWETPEEFDELKIYNLQVITQQGSSACKPVIGNGSGSDVCANKAVSNGPATNTHICVVGGELITAVPATYSKANKNYRAEDAKTFTSANFAHCVNQALEATSVALQTTQTFGSIFDPDGISNYLVDDDFKAAIGLQDLGLDREKAIGIASDAVADVIKATYGTQSEMKNKFWEN</sequence>
<protein>
    <submittedName>
        <fullName evidence="2">Variant surface glycoprotein</fullName>
    </submittedName>
</protein>
<dbReference type="VEuPathDB" id="TriTrypDB:Tb427_000596600"/>